<evidence type="ECO:0000313" key="3">
    <source>
        <dbReference type="Proteomes" id="UP000436047"/>
    </source>
</evidence>
<sequence>MEYVFINEENRKEVTDFIVEHWLSAEMVIRGAIVDMTKVDGIAVLEDKKIIALLTFAVNTDVCEIISLDSLTEGKGIASSLIEKIIAAARQKHCKKVIVITTNDNINAIRFYQKRGFDMVKLYHNALDASRRLKPQIPLLGENGIPLRRPFSNLFYTRTGTGGNARQMKI</sequence>
<dbReference type="GeneID" id="86054617"/>
<dbReference type="PROSITE" id="PS51186">
    <property type="entry name" value="GNAT"/>
    <property type="match status" value="1"/>
</dbReference>
<gene>
    <name evidence="2" type="ORF">FYJ45_16365</name>
</gene>
<dbReference type="SUPFAM" id="SSF55729">
    <property type="entry name" value="Acyl-CoA N-acyltransferases (Nat)"/>
    <property type="match status" value="1"/>
</dbReference>
<comment type="caution">
    <text evidence="2">The sequence shown here is derived from an EMBL/GenBank/DDBJ whole genome shotgun (WGS) entry which is preliminary data.</text>
</comment>
<dbReference type="Pfam" id="PF00583">
    <property type="entry name" value="Acetyltransf_1"/>
    <property type="match status" value="1"/>
</dbReference>
<accession>A0A6N7WH50</accession>
<dbReference type="InterPro" id="IPR016181">
    <property type="entry name" value="Acyl_CoA_acyltransferase"/>
</dbReference>
<dbReference type="CDD" id="cd04301">
    <property type="entry name" value="NAT_SF"/>
    <property type="match status" value="1"/>
</dbReference>
<dbReference type="InterPro" id="IPR000182">
    <property type="entry name" value="GNAT_dom"/>
</dbReference>
<protein>
    <submittedName>
        <fullName evidence="2">GNAT family N-acetyltransferase</fullName>
    </submittedName>
</protein>
<dbReference type="Gene3D" id="3.40.630.30">
    <property type="match status" value="1"/>
</dbReference>
<evidence type="ECO:0000313" key="2">
    <source>
        <dbReference type="EMBL" id="MSS89797.1"/>
    </source>
</evidence>
<reference evidence="2 3" key="1">
    <citation type="submission" date="2019-08" db="EMBL/GenBank/DDBJ databases">
        <title>In-depth cultivation of the pig gut microbiome towards novel bacterial diversity and tailored functional studies.</title>
        <authorList>
            <person name="Wylensek D."/>
            <person name="Hitch T.C.A."/>
            <person name="Clavel T."/>
        </authorList>
    </citation>
    <scope>NUCLEOTIDE SEQUENCE [LARGE SCALE GENOMIC DNA]</scope>
    <source>
        <strain evidence="2 3">WCA-389-WT-23B</strain>
    </source>
</reference>
<dbReference type="AlphaFoldDB" id="A0A6N7WH50"/>
<organism evidence="2 3">
    <name type="scientific">Eisenbergiella porci</name>
    <dbReference type="NCBI Taxonomy" id="2652274"/>
    <lineage>
        <taxon>Bacteria</taxon>
        <taxon>Bacillati</taxon>
        <taxon>Bacillota</taxon>
        <taxon>Clostridia</taxon>
        <taxon>Lachnospirales</taxon>
        <taxon>Lachnospiraceae</taxon>
        <taxon>Eisenbergiella</taxon>
    </lineage>
</organism>
<feature type="domain" description="N-acetyltransferase" evidence="1">
    <location>
        <begin position="1"/>
        <end position="138"/>
    </location>
</feature>
<proteinExistence type="predicted"/>
<keyword evidence="3" id="KW-1185">Reference proteome</keyword>
<evidence type="ECO:0000259" key="1">
    <source>
        <dbReference type="PROSITE" id="PS51186"/>
    </source>
</evidence>
<dbReference type="EMBL" id="VUMI01000027">
    <property type="protein sequence ID" value="MSS89797.1"/>
    <property type="molecule type" value="Genomic_DNA"/>
</dbReference>
<name>A0A6N7WH50_9FIRM</name>
<dbReference type="RefSeq" id="WP_154465829.1">
    <property type="nucleotide sequence ID" value="NZ_JAXDZL010000168.1"/>
</dbReference>
<dbReference type="GO" id="GO:0016747">
    <property type="term" value="F:acyltransferase activity, transferring groups other than amino-acyl groups"/>
    <property type="evidence" value="ECO:0007669"/>
    <property type="project" value="InterPro"/>
</dbReference>
<keyword evidence="2" id="KW-0808">Transferase</keyword>
<dbReference type="Proteomes" id="UP000436047">
    <property type="component" value="Unassembled WGS sequence"/>
</dbReference>